<evidence type="ECO:0000256" key="3">
    <source>
        <dbReference type="ARBA" id="ARBA00023004"/>
    </source>
</evidence>
<dbReference type="PANTHER" id="PTHR16740">
    <property type="entry name" value="CYTOCHROME B5-RELATED PROTEIN-RELATED"/>
    <property type="match status" value="1"/>
</dbReference>
<dbReference type="SUPFAM" id="SSF55856">
    <property type="entry name" value="Cytochrome b5-like heme/steroid binding domain"/>
    <property type="match status" value="1"/>
</dbReference>
<sequence length="500" mass="56106">MATKAPKTTEFPPLDKVTGGRSPDLLHWLASRAEYNKKAGGLWRVHDGLYDLTEFVHRHPGGAEWLELTKGSDITEAFEAHHPDIEAARAILKKYYIRDADWPRESPLTFEKGGFYDTLRTRVLAHVNKLGPGPARWTKFYGDTLGIAFHGLLGVTAFVGPTILGPGNPWGVGVLGTAGLVVGSGIIGGMFNVIGHNFLHQKDSFRMYYSSLVGGVGSYRYVKIHHALSHHLYPNTSMDVELSMLEPNGLHFFPELPRRNPKELLKNIANHNLSLLSAGTMIFLFKPLLALSGEKIWQHWSDYLVWFSTLGMTAVRSYAISLVEGTPIREMDGPTLAWTAARAFAQVLPMHAIIQGINTWYWSNVGVNAGHHADFVWRQGDYTPPQMLDFGLHQLETCADRVELHDVGIAPVITTFGDHTMHHLFPTIDHAYHGYLYEDLAQTCKEFGIRFEFTTISDLNSAFYRMMCTPDRLQELRRTVWTGRGYGGWVDPKMGTYGPK</sequence>
<dbReference type="InterPro" id="IPR053100">
    <property type="entry name" value="Cytochrome_b5-related"/>
</dbReference>
<keyword evidence="4" id="KW-0472">Membrane</keyword>
<proteinExistence type="inferred from homology"/>
<dbReference type="Pfam" id="PF00173">
    <property type="entry name" value="Cyt-b5"/>
    <property type="match status" value="1"/>
</dbReference>
<organism evidence="6 7">
    <name type="scientific">Gonapodya prolifera (strain JEL478)</name>
    <name type="common">Monoblepharis prolifera</name>
    <dbReference type="NCBI Taxonomy" id="1344416"/>
    <lineage>
        <taxon>Eukaryota</taxon>
        <taxon>Fungi</taxon>
        <taxon>Fungi incertae sedis</taxon>
        <taxon>Chytridiomycota</taxon>
        <taxon>Chytridiomycota incertae sedis</taxon>
        <taxon>Monoblepharidomycetes</taxon>
        <taxon>Monoblepharidales</taxon>
        <taxon>Gonapodyaceae</taxon>
        <taxon>Gonapodya</taxon>
    </lineage>
</organism>
<evidence type="ECO:0000256" key="2">
    <source>
        <dbReference type="ARBA" id="ARBA00022723"/>
    </source>
</evidence>
<evidence type="ECO:0000313" key="7">
    <source>
        <dbReference type="Proteomes" id="UP000070544"/>
    </source>
</evidence>
<dbReference type="OrthoDB" id="260519at2759"/>
<keyword evidence="4" id="KW-0812">Transmembrane</keyword>
<dbReference type="PRINTS" id="PR00363">
    <property type="entry name" value="CYTOCHROMEB5"/>
</dbReference>
<dbReference type="InterPro" id="IPR018506">
    <property type="entry name" value="Cyt_B5_heme-BS"/>
</dbReference>
<evidence type="ECO:0000256" key="4">
    <source>
        <dbReference type="RuleBase" id="RU362121"/>
    </source>
</evidence>
<accession>A0A139AU55</accession>
<dbReference type="Gene3D" id="3.10.120.10">
    <property type="entry name" value="Cytochrome b5-like heme/steroid binding domain"/>
    <property type="match status" value="1"/>
</dbReference>
<keyword evidence="7" id="KW-1185">Reference proteome</keyword>
<feature type="transmembrane region" description="Helical" evidence="4">
    <location>
        <begin position="145"/>
        <end position="164"/>
    </location>
</feature>
<dbReference type="GO" id="GO:0046872">
    <property type="term" value="F:metal ion binding"/>
    <property type="evidence" value="ECO:0007669"/>
    <property type="project" value="UniProtKB-UniRule"/>
</dbReference>
<dbReference type="PANTHER" id="PTHR16740:SF1">
    <property type="entry name" value="CYTOCHROME B5-RELATED PROTEIN-RELATED"/>
    <property type="match status" value="1"/>
</dbReference>
<dbReference type="SMART" id="SM01117">
    <property type="entry name" value="Cyt-b5"/>
    <property type="match status" value="1"/>
</dbReference>
<dbReference type="AlphaFoldDB" id="A0A139AU55"/>
<dbReference type="EMBL" id="KQ965736">
    <property type="protein sequence ID" value="KXS20261.1"/>
    <property type="molecule type" value="Genomic_DNA"/>
</dbReference>
<feature type="domain" description="Cytochrome b5 heme-binding" evidence="5">
    <location>
        <begin position="33"/>
        <end position="101"/>
    </location>
</feature>
<keyword evidence="1 4" id="KW-0349">Heme</keyword>
<comment type="caution">
    <text evidence="4">Lacks conserved residue(s) required for the propagation of feature annotation.</text>
</comment>
<evidence type="ECO:0000256" key="1">
    <source>
        <dbReference type="ARBA" id="ARBA00022617"/>
    </source>
</evidence>
<keyword evidence="4" id="KW-1133">Transmembrane helix</keyword>
<dbReference type="InterPro" id="IPR001199">
    <property type="entry name" value="Cyt_B5-like_heme/steroid-bd"/>
</dbReference>
<dbReference type="STRING" id="1344416.A0A139AU55"/>
<feature type="transmembrane region" description="Helical" evidence="4">
    <location>
        <begin position="268"/>
        <end position="291"/>
    </location>
</feature>
<comment type="similarity">
    <text evidence="4">Belongs to the cytochrome b5 family.</text>
</comment>
<dbReference type="PROSITE" id="PS00191">
    <property type="entry name" value="CYTOCHROME_B5_1"/>
    <property type="match status" value="1"/>
</dbReference>
<keyword evidence="2 4" id="KW-0479">Metal-binding</keyword>
<reference evidence="6 7" key="1">
    <citation type="journal article" date="2015" name="Genome Biol. Evol.">
        <title>Phylogenomic analyses indicate that early fungi evolved digesting cell walls of algal ancestors of land plants.</title>
        <authorList>
            <person name="Chang Y."/>
            <person name="Wang S."/>
            <person name="Sekimoto S."/>
            <person name="Aerts A.L."/>
            <person name="Choi C."/>
            <person name="Clum A."/>
            <person name="LaButti K.M."/>
            <person name="Lindquist E.A."/>
            <person name="Yee Ngan C."/>
            <person name="Ohm R.A."/>
            <person name="Salamov A.A."/>
            <person name="Grigoriev I.V."/>
            <person name="Spatafora J.W."/>
            <person name="Berbee M.L."/>
        </authorList>
    </citation>
    <scope>NUCLEOTIDE SEQUENCE [LARGE SCALE GENOMIC DNA]</scope>
    <source>
        <strain evidence="6 7">JEL478</strain>
    </source>
</reference>
<gene>
    <name evidence="6" type="ORF">M427DRAFT_152136</name>
</gene>
<dbReference type="PROSITE" id="PS50255">
    <property type="entry name" value="CYTOCHROME_B5_2"/>
    <property type="match status" value="1"/>
</dbReference>
<dbReference type="Proteomes" id="UP000070544">
    <property type="component" value="Unassembled WGS sequence"/>
</dbReference>
<evidence type="ECO:0000259" key="5">
    <source>
        <dbReference type="PROSITE" id="PS50255"/>
    </source>
</evidence>
<evidence type="ECO:0000313" key="6">
    <source>
        <dbReference type="EMBL" id="KXS20261.1"/>
    </source>
</evidence>
<name>A0A139AU55_GONPJ</name>
<dbReference type="GO" id="GO:0020037">
    <property type="term" value="F:heme binding"/>
    <property type="evidence" value="ECO:0007669"/>
    <property type="project" value="UniProtKB-UniRule"/>
</dbReference>
<dbReference type="InterPro" id="IPR036400">
    <property type="entry name" value="Cyt_B5-like_heme/steroid_sf"/>
</dbReference>
<protein>
    <recommendedName>
        <fullName evidence="5">Cytochrome b5 heme-binding domain-containing protein</fullName>
    </recommendedName>
</protein>
<feature type="transmembrane region" description="Helical" evidence="4">
    <location>
        <begin position="170"/>
        <end position="194"/>
    </location>
</feature>
<keyword evidence="3 4" id="KW-0408">Iron</keyword>